<dbReference type="PANTHER" id="PTHR24221:SF654">
    <property type="entry name" value="ATP-BINDING CASSETTE SUB-FAMILY B MEMBER 6"/>
    <property type="match status" value="1"/>
</dbReference>
<evidence type="ECO:0000256" key="1">
    <source>
        <dbReference type="ARBA" id="ARBA00022741"/>
    </source>
</evidence>
<organism evidence="5 6">
    <name type="scientific">Pannonibacter indicus</name>
    <dbReference type="NCBI Taxonomy" id="466044"/>
    <lineage>
        <taxon>Bacteria</taxon>
        <taxon>Pseudomonadati</taxon>
        <taxon>Pseudomonadota</taxon>
        <taxon>Alphaproteobacteria</taxon>
        <taxon>Hyphomicrobiales</taxon>
        <taxon>Stappiaceae</taxon>
        <taxon>Pannonibacter</taxon>
    </lineage>
</organism>
<evidence type="ECO:0000256" key="2">
    <source>
        <dbReference type="ARBA" id="ARBA00022840"/>
    </source>
</evidence>
<dbReference type="Pfam" id="PF00005">
    <property type="entry name" value="ABC_tran"/>
    <property type="match status" value="1"/>
</dbReference>
<protein>
    <submittedName>
        <fullName evidence="5">ABC transporter</fullName>
    </submittedName>
</protein>
<feature type="transmembrane region" description="Helical" evidence="3">
    <location>
        <begin position="142"/>
        <end position="159"/>
    </location>
</feature>
<evidence type="ECO:0000256" key="3">
    <source>
        <dbReference type="SAM" id="Phobius"/>
    </source>
</evidence>
<dbReference type="AlphaFoldDB" id="A0A0K6ICH5"/>
<proteinExistence type="predicted"/>
<dbReference type="PANTHER" id="PTHR24221">
    <property type="entry name" value="ATP-BINDING CASSETTE SUB-FAMILY B"/>
    <property type="match status" value="1"/>
</dbReference>
<dbReference type="CDD" id="cd03228">
    <property type="entry name" value="ABCC_MRP_Like"/>
    <property type="match status" value="1"/>
</dbReference>
<evidence type="ECO:0000313" key="6">
    <source>
        <dbReference type="Proteomes" id="UP000183900"/>
    </source>
</evidence>
<dbReference type="PROSITE" id="PS50893">
    <property type="entry name" value="ABC_TRANSPORTER_2"/>
    <property type="match status" value="1"/>
</dbReference>
<dbReference type="InterPro" id="IPR039421">
    <property type="entry name" value="Type_1_exporter"/>
</dbReference>
<keyword evidence="3" id="KW-1133">Transmembrane helix</keyword>
<dbReference type="RefSeq" id="WP_055457150.1">
    <property type="nucleotide sequence ID" value="NZ_CYHE01000023.1"/>
</dbReference>
<name>A0A0K6ICH5_9HYPH</name>
<sequence>MPDTAQRLARLAAQADHASEKDLRRVALDEGLLLRRVRLMPSPDGRQQWPLLDTGLIIVFAQDSGQAKVIDTRNGTPVLVQANGRRSRAPVPGDVMPQALALVAPLGRAVPLWQEACAALLAGLAFNAPAAALILAPSPLSAGAGLALMAAGGALAAALRQTADLRRLGLADLASASAIWQRLARATPVQLNQPSAASVADDLSDTVIRARKASLRKGGRLSGLGLALPALGLLGANGLVPLAAAAAVILPGLALRHWLMRQELHLEAAVKHPSAELQQTSSLAAAALPQLRLMGEAEWLLQKTGKFETEVRLLHRRHLRLGACRSALEVLLTGTAGLAAWLAAGPEASQALAGGAIAAATLAAAALQASRPLLPHNLQGLNWLEDCTAGAALPGAIAPIEAIRCEDLSFRYHGAPEKVLENVSLTLRRGAIAALTGPSGCGKSTLIQLLLGFQSPERGRILVDGQPLGQLDPESYRRRIGCVFQDESISLDTIRAAILGMAPLRNEAIARALRVTGLEDEIATLPMGVQTLVAEGMVSQNLVQRLLIARAVAREPDFLILDETVTGLDADQISRLLEALRKDGTGVLIVTHNPAILAQADAVVRLGSSDMPAVTI</sequence>
<dbReference type="InterPro" id="IPR027417">
    <property type="entry name" value="P-loop_NTPase"/>
</dbReference>
<dbReference type="Gene3D" id="3.40.50.300">
    <property type="entry name" value="P-loop containing nucleotide triphosphate hydrolases"/>
    <property type="match status" value="1"/>
</dbReference>
<dbReference type="GO" id="GO:0042626">
    <property type="term" value="F:ATPase-coupled transmembrane transporter activity"/>
    <property type="evidence" value="ECO:0007669"/>
    <property type="project" value="TreeGrafter"/>
</dbReference>
<feature type="domain" description="ABC transporter" evidence="4">
    <location>
        <begin position="403"/>
        <end position="616"/>
    </location>
</feature>
<dbReference type="OrthoDB" id="501491at2"/>
<keyword evidence="1" id="KW-0547">Nucleotide-binding</keyword>
<keyword evidence="3" id="KW-0812">Transmembrane</keyword>
<feature type="transmembrane region" description="Helical" evidence="3">
    <location>
        <begin position="116"/>
        <end position="136"/>
    </location>
</feature>
<dbReference type="SMART" id="SM00382">
    <property type="entry name" value="AAA"/>
    <property type="match status" value="1"/>
</dbReference>
<reference evidence="6" key="1">
    <citation type="submission" date="2015-08" db="EMBL/GenBank/DDBJ databases">
        <authorList>
            <person name="Varghese N."/>
        </authorList>
    </citation>
    <scope>NUCLEOTIDE SEQUENCE [LARGE SCALE GENOMIC DNA]</scope>
    <source>
        <strain evidence="6">DSM 23407</strain>
    </source>
</reference>
<evidence type="ECO:0000259" key="4">
    <source>
        <dbReference type="PROSITE" id="PS50893"/>
    </source>
</evidence>
<dbReference type="SUPFAM" id="SSF52540">
    <property type="entry name" value="P-loop containing nucleoside triphosphate hydrolases"/>
    <property type="match status" value="1"/>
</dbReference>
<accession>A0A0K6ICH5</accession>
<keyword evidence="2" id="KW-0067">ATP-binding</keyword>
<dbReference type="InterPro" id="IPR003593">
    <property type="entry name" value="AAA+_ATPase"/>
</dbReference>
<feature type="transmembrane region" description="Helical" evidence="3">
    <location>
        <begin position="218"/>
        <end position="236"/>
    </location>
</feature>
<evidence type="ECO:0000313" key="5">
    <source>
        <dbReference type="EMBL" id="CUB00844.1"/>
    </source>
</evidence>
<keyword evidence="6" id="KW-1185">Reference proteome</keyword>
<gene>
    <name evidence="5" type="ORF">Ga0061067_1235</name>
</gene>
<keyword evidence="3" id="KW-0472">Membrane</keyword>
<dbReference type="EMBL" id="CYHE01000023">
    <property type="protein sequence ID" value="CUB00844.1"/>
    <property type="molecule type" value="Genomic_DNA"/>
</dbReference>
<dbReference type="GO" id="GO:0016887">
    <property type="term" value="F:ATP hydrolysis activity"/>
    <property type="evidence" value="ECO:0007669"/>
    <property type="project" value="InterPro"/>
</dbReference>
<dbReference type="Proteomes" id="UP000183900">
    <property type="component" value="Unassembled WGS sequence"/>
</dbReference>
<dbReference type="GO" id="GO:0005524">
    <property type="term" value="F:ATP binding"/>
    <property type="evidence" value="ECO:0007669"/>
    <property type="project" value="UniProtKB-KW"/>
</dbReference>
<dbReference type="InterPro" id="IPR003439">
    <property type="entry name" value="ABC_transporter-like_ATP-bd"/>
</dbReference>